<evidence type="ECO:0000313" key="1">
    <source>
        <dbReference type="EMBL" id="DAD77026.1"/>
    </source>
</evidence>
<protein>
    <submittedName>
        <fullName evidence="1">Uncharacterized protein</fullName>
    </submittedName>
</protein>
<accession>A0A8S5M464</accession>
<organism evidence="1">
    <name type="scientific">Siphoviridae sp. ctquf9</name>
    <dbReference type="NCBI Taxonomy" id="2826470"/>
    <lineage>
        <taxon>Viruses</taxon>
        <taxon>Duplodnaviria</taxon>
        <taxon>Heunggongvirae</taxon>
        <taxon>Uroviricota</taxon>
        <taxon>Caudoviricetes</taxon>
    </lineage>
</organism>
<sequence>MKLKGKTTIELTDVNSGEITTIEEENMVTNALNYFFNSNPMGVFNYLKNTGTIKYFNEHFIPICPKILGGIFLFSETVQENVDHILPDSHTMPMAYASNNTNPFEDPRRGSMNLNESMAITNGYRFVWDFATSQGNGTIAAVALTSCYGGAAVYGSVYDDTSPFFLMKKDNIGNFDKAVRLRFMEAVELNVETETMYSISYQTDGIQIFKIHFPIHHIGLTDDLNNSNITILEEKTIVPSTFKFIDYYGLYGAFYDGRDGYWYGFSHQNNSSGNAKIYWIKISKTDYSFTEGMWTLAGVHLQGCGKYNPSSFNREEDGCVRNGYYYTFSSSRTGVYKIAVDNQADITLLDLGVKANENGVGSYSSNGRHMLLIEKIIIGRNFMILEDDTVVVTKGDEKIPDICTPAFQWKQFLFVWTASYRCIYLLTPFLATINNLSKAVVKTADKTMKIIYTLTEQTEDS</sequence>
<name>A0A8S5M464_9CAUD</name>
<dbReference type="EMBL" id="BK014815">
    <property type="protein sequence ID" value="DAD77026.1"/>
    <property type="molecule type" value="Genomic_DNA"/>
</dbReference>
<reference evidence="1" key="1">
    <citation type="journal article" date="2021" name="Proc. Natl. Acad. Sci. U.S.A.">
        <title>A Catalog of Tens of Thousands of Viruses from Human Metagenomes Reveals Hidden Associations with Chronic Diseases.</title>
        <authorList>
            <person name="Tisza M.J."/>
            <person name="Buck C.B."/>
        </authorList>
    </citation>
    <scope>NUCLEOTIDE SEQUENCE</scope>
    <source>
        <strain evidence="1">Ctquf9</strain>
    </source>
</reference>
<proteinExistence type="predicted"/>